<feature type="transmembrane region" description="Helical" evidence="5">
    <location>
        <begin position="41"/>
        <end position="59"/>
    </location>
</feature>
<gene>
    <name evidence="7" type="ORF">O1Q98_06655</name>
</gene>
<dbReference type="Pfam" id="PF26002">
    <property type="entry name" value="Beta-barrel_AprE"/>
    <property type="match status" value="1"/>
</dbReference>
<evidence type="ECO:0000256" key="2">
    <source>
        <dbReference type="ARBA" id="ARBA00022692"/>
    </source>
</evidence>
<dbReference type="Proteomes" id="UP001219630">
    <property type="component" value="Chromosome"/>
</dbReference>
<keyword evidence="3 5" id="KW-1133">Transmembrane helix</keyword>
<name>A0ABY8GAJ3_9GAMM</name>
<evidence type="ECO:0000313" key="7">
    <source>
        <dbReference type="EMBL" id="WFN56923.1"/>
    </source>
</evidence>
<evidence type="ECO:0000313" key="8">
    <source>
        <dbReference type="Proteomes" id="UP001219630"/>
    </source>
</evidence>
<accession>A0ABY8GAJ3</accession>
<dbReference type="PANTHER" id="PTHR30386">
    <property type="entry name" value="MEMBRANE FUSION SUBUNIT OF EMRAB-TOLC MULTIDRUG EFFLUX PUMP"/>
    <property type="match status" value="1"/>
</dbReference>
<keyword evidence="2 5" id="KW-0812">Transmembrane</keyword>
<evidence type="ECO:0000256" key="1">
    <source>
        <dbReference type="ARBA" id="ARBA00004167"/>
    </source>
</evidence>
<dbReference type="PANTHER" id="PTHR30386:SF26">
    <property type="entry name" value="TRANSPORT PROTEIN COMB"/>
    <property type="match status" value="1"/>
</dbReference>
<sequence>MRRTNRLDWIRTRFSERQYQSVNDVLAEQNRREDIPARLRLSTWVIVAFSLFLIIWAAFIELDEVVRVKGKTAYQSKYYNVQATQGGGLSDIYVHEGQIINTGDPLMRLENNQRALSGTHQDKTDQLFLIMSPIKGIISRLLVNSTTEQIQRGQTLAEITPLDDKLLIEAQVRPQDIDFLRPGQDATVTFTAYDYTLYGSVKAVIDVVQPEMMTSPSGDNFYLIRLHAEKNYLGNIDKPLLILPGMAASIDIVSGRKTLLSYLFLPIQLAKKGALHEK</sequence>
<feature type="domain" description="AprE-like beta-barrel" evidence="6">
    <location>
        <begin position="166"/>
        <end position="254"/>
    </location>
</feature>
<evidence type="ECO:0000259" key="6">
    <source>
        <dbReference type="Pfam" id="PF26002"/>
    </source>
</evidence>
<evidence type="ECO:0000256" key="5">
    <source>
        <dbReference type="SAM" id="Phobius"/>
    </source>
</evidence>
<dbReference type="PRINTS" id="PR01490">
    <property type="entry name" value="RTXTOXIND"/>
</dbReference>
<reference evidence="7 8" key="1">
    <citation type="submission" date="2022-12" db="EMBL/GenBank/DDBJ databases">
        <title>Complete genome sequencing of Dickeya lacustris type strain LMG30899.</title>
        <authorList>
            <person name="Dobhal S."/>
            <person name="Arizala D."/>
            <person name="Arif M."/>
        </authorList>
    </citation>
    <scope>NUCLEOTIDE SEQUENCE [LARGE SCALE GENOMIC DNA]</scope>
    <source>
        <strain evidence="7 8">LMG30899</strain>
    </source>
</reference>
<comment type="subcellular location">
    <subcellularLocation>
        <location evidence="1">Membrane</location>
        <topology evidence="1">Single-pass membrane protein</topology>
    </subcellularLocation>
</comment>
<protein>
    <submittedName>
        <fullName evidence="7">HlyD family efflux transporter periplasmic adaptor subunit</fullName>
    </submittedName>
</protein>
<dbReference type="RefSeq" id="WP_125260330.1">
    <property type="nucleotide sequence ID" value="NZ_CP114280.1"/>
</dbReference>
<keyword evidence="4 5" id="KW-0472">Membrane</keyword>
<dbReference type="Gene3D" id="2.40.30.170">
    <property type="match status" value="1"/>
</dbReference>
<evidence type="ECO:0000256" key="3">
    <source>
        <dbReference type="ARBA" id="ARBA00022989"/>
    </source>
</evidence>
<dbReference type="InterPro" id="IPR050739">
    <property type="entry name" value="MFP"/>
</dbReference>
<evidence type="ECO:0000256" key="4">
    <source>
        <dbReference type="ARBA" id="ARBA00023136"/>
    </source>
</evidence>
<dbReference type="InterPro" id="IPR058982">
    <property type="entry name" value="Beta-barrel_AprE"/>
</dbReference>
<organism evidence="7 8">
    <name type="scientific">Dickeya lacustris</name>
    <dbReference type="NCBI Taxonomy" id="2259638"/>
    <lineage>
        <taxon>Bacteria</taxon>
        <taxon>Pseudomonadati</taxon>
        <taxon>Pseudomonadota</taxon>
        <taxon>Gammaproteobacteria</taxon>
        <taxon>Enterobacterales</taxon>
        <taxon>Pectobacteriaceae</taxon>
        <taxon>Dickeya</taxon>
    </lineage>
</organism>
<keyword evidence="8" id="KW-1185">Reference proteome</keyword>
<proteinExistence type="predicted"/>
<dbReference type="EMBL" id="CP114280">
    <property type="protein sequence ID" value="WFN56923.1"/>
    <property type="molecule type" value="Genomic_DNA"/>
</dbReference>